<sequence length="363" mass="39178">MVGVETAVRLVGGLVLLLGNAFFVVSEFAMTRVPQFDQSAFEGSRGLERAWKMTERLEIYLSGCQVGITISSVGLGVVAEPAVAAVFGALLGGGTGAHTSLSVILSLSVINLAHVVLGEQVPTYLGVERSRFVAKYTAPLLYAWTKLMYPVIVVADWLAKRLLSLGGVEITRSWQEAEIDGDEASDTNGERLSRGEIRSQMGDILARGSLPEDRREEVLNALRIGSLPVRQVMVPAEDVVELRTAAPTDENLDRIRTNPQHSRFPIVGDTLHDVRGVVYAPTVLANIDRLQSGDRTLEDISAPPLSVSADLSVSDLIDRLQAENQELAMVRDPDTDEVIGLVTASDAFESITGQLYDPLDLGA</sequence>
<reference evidence="11 12" key="1">
    <citation type="submission" date="2019-11" db="EMBL/GenBank/DDBJ databases">
        <title>Whole genome sequence of Haloferax sp. MBLA0076.</title>
        <authorList>
            <person name="Seo M.-J."/>
            <person name="Cho E.-S."/>
        </authorList>
    </citation>
    <scope>NUCLEOTIDE SEQUENCE [LARGE SCALE GENOMIC DNA]</scope>
    <source>
        <strain evidence="11 12">MBLA0076</strain>
    </source>
</reference>
<dbReference type="InterPro" id="IPR002550">
    <property type="entry name" value="CNNM"/>
</dbReference>
<accession>A0A6A8GDZ3</accession>
<evidence type="ECO:0000259" key="9">
    <source>
        <dbReference type="PROSITE" id="PS51371"/>
    </source>
</evidence>
<dbReference type="PROSITE" id="PS51371">
    <property type="entry name" value="CBS"/>
    <property type="match status" value="1"/>
</dbReference>
<dbReference type="AlphaFoldDB" id="A0A6A8GDZ3"/>
<dbReference type="CDD" id="cd04590">
    <property type="entry name" value="CBS_pair_CorC_HlyC_assoc"/>
    <property type="match status" value="1"/>
</dbReference>
<protein>
    <submittedName>
        <fullName evidence="11">DUF21 domain-containing protein</fullName>
    </submittedName>
</protein>
<evidence type="ECO:0000313" key="12">
    <source>
        <dbReference type="Proteomes" id="UP000439022"/>
    </source>
</evidence>
<organism evidence="11 12">
    <name type="scientific">Haloferax litoreum</name>
    <dbReference type="NCBI Taxonomy" id="2666140"/>
    <lineage>
        <taxon>Archaea</taxon>
        <taxon>Methanobacteriati</taxon>
        <taxon>Methanobacteriota</taxon>
        <taxon>Stenosarchaea group</taxon>
        <taxon>Halobacteria</taxon>
        <taxon>Halobacteriales</taxon>
        <taxon>Haloferacaceae</taxon>
        <taxon>Haloferax</taxon>
    </lineage>
</organism>
<dbReference type="SUPFAM" id="SSF54631">
    <property type="entry name" value="CBS-domain pair"/>
    <property type="match status" value="1"/>
</dbReference>
<evidence type="ECO:0000256" key="6">
    <source>
        <dbReference type="ARBA" id="ARBA00023136"/>
    </source>
</evidence>
<dbReference type="Pfam" id="PF01595">
    <property type="entry name" value="CNNM"/>
    <property type="match status" value="1"/>
</dbReference>
<feature type="transmembrane region" description="Helical" evidence="8">
    <location>
        <begin position="6"/>
        <end position="25"/>
    </location>
</feature>
<dbReference type="RefSeq" id="WP_151160903.1">
    <property type="nucleotide sequence ID" value="NZ_WKJO01000001.1"/>
</dbReference>
<dbReference type="PANTHER" id="PTHR43099:SF5">
    <property type="entry name" value="HLYC_CORC FAMILY TRANSPORTER"/>
    <property type="match status" value="1"/>
</dbReference>
<gene>
    <name evidence="11" type="ORF">GJR96_00185</name>
</gene>
<evidence type="ECO:0000256" key="2">
    <source>
        <dbReference type="ARBA" id="ARBA00022475"/>
    </source>
</evidence>
<evidence type="ECO:0000256" key="5">
    <source>
        <dbReference type="ARBA" id="ARBA00022989"/>
    </source>
</evidence>
<name>A0A6A8GDZ3_9EURY</name>
<dbReference type="InterPro" id="IPR044751">
    <property type="entry name" value="Ion_transp-like_CBS"/>
</dbReference>
<comment type="subcellular location">
    <subcellularLocation>
        <location evidence="1">Cell membrane</location>
        <topology evidence="1">Multi-pass membrane protein</topology>
    </subcellularLocation>
</comment>
<evidence type="ECO:0000256" key="8">
    <source>
        <dbReference type="SAM" id="Phobius"/>
    </source>
</evidence>
<evidence type="ECO:0000256" key="7">
    <source>
        <dbReference type="PROSITE-ProRule" id="PRU00703"/>
    </source>
</evidence>
<evidence type="ECO:0000256" key="4">
    <source>
        <dbReference type="ARBA" id="ARBA00022737"/>
    </source>
</evidence>
<evidence type="ECO:0000256" key="1">
    <source>
        <dbReference type="ARBA" id="ARBA00004651"/>
    </source>
</evidence>
<keyword evidence="3 8" id="KW-0812">Transmembrane</keyword>
<dbReference type="Gene3D" id="3.10.580.10">
    <property type="entry name" value="CBS-domain"/>
    <property type="match status" value="1"/>
</dbReference>
<dbReference type="InterPro" id="IPR046342">
    <property type="entry name" value="CBS_dom_sf"/>
</dbReference>
<dbReference type="EMBL" id="WKJO01000001">
    <property type="protein sequence ID" value="MRX20377.1"/>
    <property type="molecule type" value="Genomic_DNA"/>
</dbReference>
<evidence type="ECO:0000313" key="11">
    <source>
        <dbReference type="EMBL" id="MRX20377.1"/>
    </source>
</evidence>
<evidence type="ECO:0000256" key="3">
    <source>
        <dbReference type="ARBA" id="ARBA00022692"/>
    </source>
</evidence>
<keyword evidence="5 8" id="KW-1133">Transmembrane helix</keyword>
<proteinExistence type="predicted"/>
<comment type="caution">
    <text evidence="11">The sequence shown here is derived from an EMBL/GenBank/DDBJ whole genome shotgun (WGS) entry which is preliminary data.</text>
</comment>
<dbReference type="GO" id="GO:0005886">
    <property type="term" value="C:plasma membrane"/>
    <property type="evidence" value="ECO:0007669"/>
    <property type="project" value="UniProtKB-SubCell"/>
</dbReference>
<keyword evidence="7" id="KW-0129">CBS domain</keyword>
<dbReference type="PROSITE" id="PS51846">
    <property type="entry name" value="CNNM"/>
    <property type="match status" value="1"/>
</dbReference>
<keyword evidence="2" id="KW-1003">Cell membrane</keyword>
<evidence type="ECO:0000259" key="10">
    <source>
        <dbReference type="PROSITE" id="PS51846"/>
    </source>
</evidence>
<keyword evidence="4" id="KW-0677">Repeat</keyword>
<dbReference type="InterPro" id="IPR000644">
    <property type="entry name" value="CBS_dom"/>
</dbReference>
<keyword evidence="12" id="KW-1185">Reference proteome</keyword>
<dbReference type="PANTHER" id="PTHR43099">
    <property type="entry name" value="UPF0053 PROTEIN YRKA"/>
    <property type="match status" value="1"/>
</dbReference>
<feature type="domain" description="CBS" evidence="9">
    <location>
        <begin position="300"/>
        <end position="361"/>
    </location>
</feature>
<dbReference type="InterPro" id="IPR051676">
    <property type="entry name" value="UPF0053_domain"/>
</dbReference>
<feature type="domain" description="CNNM transmembrane" evidence="10">
    <location>
        <begin position="2"/>
        <end position="196"/>
    </location>
</feature>
<dbReference type="Proteomes" id="UP000439022">
    <property type="component" value="Unassembled WGS sequence"/>
</dbReference>
<dbReference type="Pfam" id="PF00571">
    <property type="entry name" value="CBS"/>
    <property type="match status" value="1"/>
</dbReference>
<keyword evidence="6 8" id="KW-0472">Membrane</keyword>